<evidence type="ECO:0000256" key="1">
    <source>
        <dbReference type="SAM" id="Phobius"/>
    </source>
</evidence>
<evidence type="ECO:0000313" key="3">
    <source>
        <dbReference type="Proteomes" id="UP000016933"/>
    </source>
</evidence>
<keyword evidence="1" id="KW-0812">Transmembrane</keyword>
<dbReference type="EMBL" id="KB446544">
    <property type="protein sequence ID" value="EME40366.1"/>
    <property type="molecule type" value="Genomic_DNA"/>
</dbReference>
<sequence length="226" mass="25550">MTQTLVQTVTIVEAMPIPSQRPLETFSPKVSDSIHYFEIFDFCYDLWRETFFLLIIFLITGRTAWHHFRHIARYINAAFQNWLDAAPSPVHSLGARVVFYFVIAVYLVTLTNTSLLIVRHLIQQKDLVLSSGKEHISQIGRERRKALLAESGVVIAHSLQSITTINLARYRLVEDVRVNAVLLEPHWWVTVVLGLLSLNVSQYCAGMFGSKGVLKLAAEAMAAKLA</sequence>
<name>N1PGC4_DOTSN</name>
<keyword evidence="3" id="KW-1185">Reference proteome</keyword>
<feature type="transmembrane region" description="Helical" evidence="1">
    <location>
        <begin position="97"/>
        <end position="118"/>
    </location>
</feature>
<protein>
    <submittedName>
        <fullName evidence="2">Uncharacterized protein</fullName>
    </submittedName>
</protein>
<gene>
    <name evidence="2" type="ORF">DOTSEDRAFT_38321</name>
</gene>
<feature type="transmembrane region" description="Helical" evidence="1">
    <location>
        <begin position="46"/>
        <end position="65"/>
    </location>
</feature>
<reference evidence="2 3" key="2">
    <citation type="journal article" date="2012" name="PLoS Pathog.">
        <title>Diverse lifestyles and strategies of plant pathogenesis encoded in the genomes of eighteen Dothideomycetes fungi.</title>
        <authorList>
            <person name="Ohm R.A."/>
            <person name="Feau N."/>
            <person name="Henrissat B."/>
            <person name="Schoch C.L."/>
            <person name="Horwitz B.A."/>
            <person name="Barry K.W."/>
            <person name="Condon B.J."/>
            <person name="Copeland A.C."/>
            <person name="Dhillon B."/>
            <person name="Glaser F."/>
            <person name="Hesse C.N."/>
            <person name="Kosti I."/>
            <person name="LaButti K."/>
            <person name="Lindquist E.A."/>
            <person name="Lucas S."/>
            <person name="Salamov A.A."/>
            <person name="Bradshaw R.E."/>
            <person name="Ciuffetti L."/>
            <person name="Hamelin R.C."/>
            <person name="Kema G.H.J."/>
            <person name="Lawrence C."/>
            <person name="Scott J.A."/>
            <person name="Spatafora J.W."/>
            <person name="Turgeon B.G."/>
            <person name="de Wit P.J.G.M."/>
            <person name="Zhong S."/>
            <person name="Goodwin S.B."/>
            <person name="Grigoriev I.V."/>
        </authorList>
    </citation>
    <scope>NUCLEOTIDE SEQUENCE [LARGE SCALE GENOMIC DNA]</scope>
    <source>
        <strain evidence="3">NZE10 / CBS 128990</strain>
    </source>
</reference>
<dbReference type="Proteomes" id="UP000016933">
    <property type="component" value="Unassembled WGS sequence"/>
</dbReference>
<reference evidence="3" key="1">
    <citation type="journal article" date="2012" name="PLoS Genet.">
        <title>The genomes of the fungal plant pathogens Cladosporium fulvum and Dothistroma septosporum reveal adaptation to different hosts and lifestyles but also signatures of common ancestry.</title>
        <authorList>
            <person name="de Wit P.J.G.M."/>
            <person name="van der Burgt A."/>
            <person name="Oekmen B."/>
            <person name="Stergiopoulos I."/>
            <person name="Abd-Elsalam K.A."/>
            <person name="Aerts A.L."/>
            <person name="Bahkali A.H."/>
            <person name="Beenen H.G."/>
            <person name="Chettri P."/>
            <person name="Cox M.P."/>
            <person name="Datema E."/>
            <person name="de Vries R.P."/>
            <person name="Dhillon B."/>
            <person name="Ganley A.R."/>
            <person name="Griffiths S.A."/>
            <person name="Guo Y."/>
            <person name="Hamelin R.C."/>
            <person name="Henrissat B."/>
            <person name="Kabir M.S."/>
            <person name="Jashni M.K."/>
            <person name="Kema G."/>
            <person name="Klaubauf S."/>
            <person name="Lapidus A."/>
            <person name="Levasseur A."/>
            <person name="Lindquist E."/>
            <person name="Mehrabi R."/>
            <person name="Ohm R.A."/>
            <person name="Owen T.J."/>
            <person name="Salamov A."/>
            <person name="Schwelm A."/>
            <person name="Schijlen E."/>
            <person name="Sun H."/>
            <person name="van den Burg H.A."/>
            <person name="van Ham R.C.H.J."/>
            <person name="Zhang S."/>
            <person name="Goodwin S.B."/>
            <person name="Grigoriev I.V."/>
            <person name="Collemare J."/>
            <person name="Bradshaw R.E."/>
        </authorList>
    </citation>
    <scope>NUCLEOTIDE SEQUENCE [LARGE SCALE GENOMIC DNA]</scope>
    <source>
        <strain evidence="3">NZE10 / CBS 128990</strain>
    </source>
</reference>
<dbReference type="HOGENOM" id="CLU_1224741_0_0_1"/>
<organism evidence="2 3">
    <name type="scientific">Dothistroma septosporum (strain NZE10 / CBS 128990)</name>
    <name type="common">Red band needle blight fungus</name>
    <name type="synonym">Mycosphaerella pini</name>
    <dbReference type="NCBI Taxonomy" id="675120"/>
    <lineage>
        <taxon>Eukaryota</taxon>
        <taxon>Fungi</taxon>
        <taxon>Dikarya</taxon>
        <taxon>Ascomycota</taxon>
        <taxon>Pezizomycotina</taxon>
        <taxon>Dothideomycetes</taxon>
        <taxon>Dothideomycetidae</taxon>
        <taxon>Mycosphaerellales</taxon>
        <taxon>Mycosphaerellaceae</taxon>
        <taxon>Dothistroma</taxon>
    </lineage>
</organism>
<dbReference type="OMA" id="YINNAFR"/>
<accession>N1PGC4</accession>
<dbReference type="AlphaFoldDB" id="N1PGC4"/>
<dbReference type="OrthoDB" id="10530693at2759"/>
<evidence type="ECO:0000313" key="2">
    <source>
        <dbReference type="EMBL" id="EME40366.1"/>
    </source>
</evidence>
<proteinExistence type="predicted"/>
<keyword evidence="1" id="KW-0472">Membrane</keyword>
<keyword evidence="1" id="KW-1133">Transmembrane helix</keyword>